<dbReference type="Proteomes" id="UP001341281">
    <property type="component" value="Chromosome 03"/>
</dbReference>
<reference evidence="1 2" key="1">
    <citation type="submission" date="2024-02" db="EMBL/GenBank/DDBJ databases">
        <title>High-quality chromosome-scale genome assembly of Pensacola bahiagrass (Paspalum notatum Flugge var. saurae).</title>
        <authorList>
            <person name="Vega J.M."/>
            <person name="Podio M."/>
            <person name="Orjuela J."/>
            <person name="Siena L.A."/>
            <person name="Pessino S.C."/>
            <person name="Combes M.C."/>
            <person name="Mariac C."/>
            <person name="Albertini E."/>
            <person name="Pupilli F."/>
            <person name="Ortiz J.P.A."/>
            <person name="Leblanc O."/>
        </authorList>
    </citation>
    <scope>NUCLEOTIDE SEQUENCE [LARGE SCALE GENOMIC DNA]</scope>
    <source>
        <strain evidence="1">R1</strain>
        <tissue evidence="1">Leaf</tissue>
    </source>
</reference>
<evidence type="ECO:0000313" key="1">
    <source>
        <dbReference type="EMBL" id="WVZ62102.1"/>
    </source>
</evidence>
<name>A0AAQ3SXZ6_PASNO</name>
<dbReference type="AlphaFoldDB" id="A0AAQ3SXZ6"/>
<protein>
    <submittedName>
        <fullName evidence="1">Uncharacterized protein</fullName>
    </submittedName>
</protein>
<keyword evidence="2" id="KW-1185">Reference proteome</keyword>
<dbReference type="EMBL" id="CP144747">
    <property type="protein sequence ID" value="WVZ62102.1"/>
    <property type="molecule type" value="Genomic_DNA"/>
</dbReference>
<sequence>MATAAAATSSPWSSMPEDQVALIAERVLAGDLLACVHFRAVCPQRRSCTADPRGRGVTDPRFHPRWWTMLPEGWWTMLPEGHAKLRGQVRFFNCDAGAFVRVHVPELKDHFILDSPEGLFLLQHDGETAVRLLHPFTGDVHEFPPLTSFIPQLDALTDNRPRREAD</sequence>
<organism evidence="1 2">
    <name type="scientific">Paspalum notatum var. saurae</name>
    <dbReference type="NCBI Taxonomy" id="547442"/>
    <lineage>
        <taxon>Eukaryota</taxon>
        <taxon>Viridiplantae</taxon>
        <taxon>Streptophyta</taxon>
        <taxon>Embryophyta</taxon>
        <taxon>Tracheophyta</taxon>
        <taxon>Spermatophyta</taxon>
        <taxon>Magnoliopsida</taxon>
        <taxon>Liliopsida</taxon>
        <taxon>Poales</taxon>
        <taxon>Poaceae</taxon>
        <taxon>PACMAD clade</taxon>
        <taxon>Panicoideae</taxon>
        <taxon>Andropogonodae</taxon>
        <taxon>Paspaleae</taxon>
        <taxon>Paspalinae</taxon>
        <taxon>Paspalum</taxon>
    </lineage>
</organism>
<gene>
    <name evidence="1" type="ORF">U9M48_011887</name>
</gene>
<proteinExistence type="predicted"/>
<dbReference type="PANTHER" id="PTHR33165">
    <property type="entry name" value="F-BOX DOMAIN CONTAINING PROTEIN-LIKE-RELATED"/>
    <property type="match status" value="1"/>
</dbReference>
<evidence type="ECO:0000313" key="2">
    <source>
        <dbReference type="Proteomes" id="UP001341281"/>
    </source>
</evidence>
<accession>A0AAQ3SXZ6</accession>